<dbReference type="GO" id="GO:0004048">
    <property type="term" value="F:anthranilate phosphoribosyltransferase activity"/>
    <property type="evidence" value="ECO:0007669"/>
    <property type="project" value="UniProtKB-EC"/>
</dbReference>
<evidence type="ECO:0000313" key="8">
    <source>
        <dbReference type="EMBL" id="UOF89715.1"/>
    </source>
</evidence>
<feature type="binding site" evidence="5">
    <location>
        <position position="88"/>
    </location>
    <ligand>
        <name>5-phospho-alpha-D-ribose 1-diphosphate</name>
        <dbReference type="ChEBI" id="CHEBI:58017"/>
    </ligand>
</feature>
<keyword evidence="1 5" id="KW-0328">Glycosyltransferase</keyword>
<evidence type="ECO:0000259" key="7">
    <source>
        <dbReference type="Pfam" id="PF02885"/>
    </source>
</evidence>
<dbReference type="SUPFAM" id="SSF52418">
    <property type="entry name" value="Nucleoside phosphorylase/phosphoribosyltransferase catalytic domain"/>
    <property type="match status" value="1"/>
</dbReference>
<dbReference type="InterPro" id="IPR000312">
    <property type="entry name" value="Glycosyl_Trfase_fam3"/>
</dbReference>
<feature type="domain" description="Glycosyl transferase family 3 N-terminal" evidence="7">
    <location>
        <begin position="5"/>
        <end position="65"/>
    </location>
</feature>
<evidence type="ECO:0000256" key="2">
    <source>
        <dbReference type="ARBA" id="ARBA00022679"/>
    </source>
</evidence>
<dbReference type="EC" id="2.4.2.18" evidence="5"/>
<evidence type="ECO:0000256" key="1">
    <source>
        <dbReference type="ARBA" id="ARBA00022676"/>
    </source>
</evidence>
<protein>
    <recommendedName>
        <fullName evidence="5">Anthranilate phosphoribosyltransferase</fullName>
        <ecNumber evidence="5">2.4.2.18</ecNumber>
    </recommendedName>
</protein>
<feature type="binding site" evidence="5">
    <location>
        <position position="225"/>
    </location>
    <ligand>
        <name>Mg(2+)</name>
        <dbReference type="ChEBI" id="CHEBI:18420"/>
        <label>2</label>
    </ligand>
</feature>
<dbReference type="NCBIfam" id="TIGR01245">
    <property type="entry name" value="trpD"/>
    <property type="match status" value="1"/>
</dbReference>
<evidence type="ECO:0000313" key="9">
    <source>
        <dbReference type="Proteomes" id="UP000830167"/>
    </source>
</evidence>
<dbReference type="InterPro" id="IPR005940">
    <property type="entry name" value="Anthranilate_Pribosyl_Tfrase"/>
</dbReference>
<feature type="binding site" evidence="5">
    <location>
        <position position="111"/>
    </location>
    <ligand>
        <name>anthranilate</name>
        <dbReference type="ChEBI" id="CHEBI:16567"/>
        <label>1</label>
    </ligand>
</feature>
<evidence type="ECO:0000256" key="4">
    <source>
        <dbReference type="ARBA" id="ARBA00023141"/>
    </source>
</evidence>
<comment type="catalytic activity">
    <reaction evidence="5">
        <text>N-(5-phospho-beta-D-ribosyl)anthranilate + diphosphate = 5-phospho-alpha-D-ribose 1-diphosphate + anthranilate</text>
        <dbReference type="Rhea" id="RHEA:11768"/>
        <dbReference type="ChEBI" id="CHEBI:16567"/>
        <dbReference type="ChEBI" id="CHEBI:18277"/>
        <dbReference type="ChEBI" id="CHEBI:33019"/>
        <dbReference type="ChEBI" id="CHEBI:58017"/>
        <dbReference type="EC" id="2.4.2.18"/>
    </reaction>
</comment>
<dbReference type="PANTHER" id="PTHR43285">
    <property type="entry name" value="ANTHRANILATE PHOSPHORIBOSYLTRANSFERASE"/>
    <property type="match status" value="1"/>
</dbReference>
<feature type="binding site" evidence="5">
    <location>
        <position position="120"/>
    </location>
    <ligand>
        <name>5-phospho-alpha-D-ribose 1-diphosphate</name>
        <dbReference type="ChEBI" id="CHEBI:58017"/>
    </ligand>
</feature>
<feature type="binding site" evidence="5">
    <location>
        <position position="80"/>
    </location>
    <ligand>
        <name>anthranilate</name>
        <dbReference type="ChEBI" id="CHEBI:16567"/>
        <label>1</label>
    </ligand>
</feature>
<dbReference type="PANTHER" id="PTHR43285:SF2">
    <property type="entry name" value="ANTHRANILATE PHOSPHORIBOSYLTRANSFERASE"/>
    <property type="match status" value="1"/>
</dbReference>
<dbReference type="InterPro" id="IPR017459">
    <property type="entry name" value="Glycosyl_Trfase_fam3_N_dom"/>
</dbReference>
<dbReference type="HAMAP" id="MF_00211">
    <property type="entry name" value="TrpD"/>
    <property type="match status" value="1"/>
</dbReference>
<keyword evidence="4 5" id="KW-0057">Aromatic amino acid biosynthesis</keyword>
<keyword evidence="3 5" id="KW-0822">Tryptophan biosynthesis</keyword>
<keyword evidence="2 5" id="KW-0808">Transferase</keyword>
<keyword evidence="5" id="KW-0028">Amino-acid biosynthesis</keyword>
<evidence type="ECO:0000256" key="5">
    <source>
        <dbReference type="HAMAP-Rule" id="MF_00211"/>
    </source>
</evidence>
<feature type="binding site" evidence="5">
    <location>
        <position position="166"/>
    </location>
    <ligand>
        <name>anthranilate</name>
        <dbReference type="ChEBI" id="CHEBI:16567"/>
        <label>2</label>
    </ligand>
</feature>
<evidence type="ECO:0000259" key="6">
    <source>
        <dbReference type="Pfam" id="PF00591"/>
    </source>
</evidence>
<dbReference type="InterPro" id="IPR036320">
    <property type="entry name" value="Glycosyl_Trfase_fam3_N_dom_sf"/>
</dbReference>
<comment type="similarity">
    <text evidence="5">Belongs to the anthranilate phosphoribosyltransferase family.</text>
</comment>
<accession>A0ABY4CPD4</accession>
<comment type="function">
    <text evidence="5">Catalyzes the transfer of the phosphoribosyl group of 5-phosphorylribose-1-pyrophosphate (PRPP) to anthranilate to yield N-(5'-phosphoribosyl)-anthranilate (PRA).</text>
</comment>
<feature type="domain" description="Glycosyl transferase family 3" evidence="6">
    <location>
        <begin position="74"/>
        <end position="325"/>
    </location>
</feature>
<dbReference type="Proteomes" id="UP000830167">
    <property type="component" value="Chromosome"/>
</dbReference>
<dbReference type="InterPro" id="IPR035902">
    <property type="entry name" value="Nuc_phospho_transferase"/>
</dbReference>
<sequence length="351" mass="37285">MFSTTLRKVADGQMLLEQEAYAAMQTIMQGDATPAQIAGFLTALRLRGETVDEIVGFANAMRSFAVPFASPYQTFIDTCGTGGDGADTFNISTAAAFVVAAAGVPVAKHGNRAVSSKSGSADVLQQLGVEIQLSQEEAQTCFREVGVCFMFAPLYHPAMKHAVGPRKELGFRTVFNVLGPLTNPAMAPRQVLGVYNENLVAKIAQVMARLGTEHALIVHGAGGLDELSVCGSTTVAEVKDGSILEYSITPEQLGMDTYPLSDIRGGDALYNAQMIREVLAGKRSDGARGIVALNAAASLYVGGLADSLRAGVKIAEEMIDSGKAYDKLQQLSEFTQELTGLRMEHQKEIAQ</sequence>
<feature type="binding site" evidence="5">
    <location>
        <position position="92"/>
    </location>
    <ligand>
        <name>Mg(2+)</name>
        <dbReference type="ChEBI" id="CHEBI:18420"/>
        <label>1</label>
    </ligand>
</feature>
<keyword evidence="5" id="KW-0479">Metal-binding</keyword>
<feature type="binding site" evidence="5">
    <location>
        <position position="226"/>
    </location>
    <ligand>
        <name>Mg(2+)</name>
        <dbReference type="ChEBI" id="CHEBI:18420"/>
        <label>2</label>
    </ligand>
</feature>
<feature type="binding site" evidence="5">
    <location>
        <begin position="83"/>
        <end position="84"/>
    </location>
    <ligand>
        <name>5-phospho-alpha-D-ribose 1-diphosphate</name>
        <dbReference type="ChEBI" id="CHEBI:58017"/>
    </ligand>
</feature>
<dbReference type="SUPFAM" id="SSF47648">
    <property type="entry name" value="Nucleoside phosphorylase/phosphoribosyltransferase N-terminal domain"/>
    <property type="match status" value="1"/>
</dbReference>
<feature type="binding site" evidence="5">
    <location>
        <begin position="90"/>
        <end position="93"/>
    </location>
    <ligand>
        <name>5-phospho-alpha-D-ribose 1-diphosphate</name>
        <dbReference type="ChEBI" id="CHEBI:58017"/>
    </ligand>
</feature>
<reference evidence="8" key="1">
    <citation type="submission" date="2021-12" db="EMBL/GenBank/DDBJ databases">
        <title>Alicyclobacillaceae gen. nov., sp. nov., isolated from chalcocite enrichment system.</title>
        <authorList>
            <person name="Jiang Z."/>
        </authorList>
    </citation>
    <scope>NUCLEOTIDE SEQUENCE</scope>
    <source>
        <strain evidence="8">MYW30-H2</strain>
    </source>
</reference>
<dbReference type="EMBL" id="CP089291">
    <property type="protein sequence ID" value="UOF89715.1"/>
    <property type="molecule type" value="Genomic_DNA"/>
</dbReference>
<keyword evidence="9" id="KW-1185">Reference proteome</keyword>
<dbReference type="Pfam" id="PF02885">
    <property type="entry name" value="Glycos_trans_3N"/>
    <property type="match status" value="1"/>
</dbReference>
<comment type="cofactor">
    <cofactor evidence="5">
        <name>Mg(2+)</name>
        <dbReference type="ChEBI" id="CHEBI:18420"/>
    </cofactor>
    <text evidence="5">Binds 2 magnesium ions per monomer.</text>
</comment>
<feature type="binding site" evidence="5">
    <location>
        <begin position="108"/>
        <end position="116"/>
    </location>
    <ligand>
        <name>5-phospho-alpha-D-ribose 1-diphosphate</name>
        <dbReference type="ChEBI" id="CHEBI:58017"/>
    </ligand>
</feature>
<dbReference type="Gene3D" id="3.40.1030.10">
    <property type="entry name" value="Nucleoside phosphorylase/phosphoribosyltransferase catalytic domain"/>
    <property type="match status" value="1"/>
</dbReference>
<evidence type="ECO:0000256" key="3">
    <source>
        <dbReference type="ARBA" id="ARBA00022822"/>
    </source>
</evidence>
<comment type="caution">
    <text evidence="5">Lacks conserved residue(s) required for the propagation of feature annotation.</text>
</comment>
<comment type="subunit">
    <text evidence="5">Homodimer.</text>
</comment>
<comment type="pathway">
    <text evidence="5">Amino-acid biosynthesis; L-tryptophan biosynthesis; L-tryptophan from chorismate: step 2/5.</text>
</comment>
<organism evidence="8 9">
    <name type="scientific">Fodinisporobacter ferrooxydans</name>
    <dbReference type="NCBI Taxonomy" id="2901836"/>
    <lineage>
        <taxon>Bacteria</taxon>
        <taxon>Bacillati</taxon>
        <taxon>Bacillota</taxon>
        <taxon>Bacilli</taxon>
        <taxon>Bacillales</taxon>
        <taxon>Alicyclobacillaceae</taxon>
        <taxon>Fodinisporobacter</taxon>
    </lineage>
</organism>
<name>A0ABY4CPD4_9BACL</name>
<dbReference type="Pfam" id="PF00591">
    <property type="entry name" value="Glycos_transf_3"/>
    <property type="match status" value="1"/>
</dbReference>
<feature type="binding site" evidence="5">
    <location>
        <position position="226"/>
    </location>
    <ligand>
        <name>Mg(2+)</name>
        <dbReference type="ChEBI" id="CHEBI:18420"/>
        <label>1</label>
    </ligand>
</feature>
<keyword evidence="5" id="KW-0460">Magnesium</keyword>
<dbReference type="Gene3D" id="1.20.970.10">
    <property type="entry name" value="Transferase, Pyrimidine Nucleoside Phosphorylase, Chain C"/>
    <property type="match status" value="1"/>
</dbReference>
<feature type="binding site" evidence="5">
    <location>
        <position position="80"/>
    </location>
    <ligand>
        <name>5-phospho-alpha-D-ribose 1-diphosphate</name>
        <dbReference type="ChEBI" id="CHEBI:58017"/>
    </ligand>
</feature>
<dbReference type="RefSeq" id="WP_347436405.1">
    <property type="nucleotide sequence ID" value="NZ_CP089291.1"/>
</dbReference>
<gene>
    <name evidence="5 8" type="primary">trpD</name>
    <name evidence="8" type="ORF">LSG31_17800</name>
</gene>
<proteinExistence type="inferred from homology"/>